<dbReference type="EMBL" id="BAABIB010000059">
    <property type="protein sequence ID" value="GAA5161356.1"/>
    <property type="molecule type" value="Genomic_DNA"/>
</dbReference>
<evidence type="ECO:0000259" key="5">
    <source>
        <dbReference type="Pfam" id="PF14833"/>
    </source>
</evidence>
<dbReference type="InterPro" id="IPR002204">
    <property type="entry name" value="3-OH-isobutyrate_DH-rel_CS"/>
</dbReference>
<dbReference type="InterPro" id="IPR008927">
    <property type="entry name" value="6-PGluconate_DH-like_C_sf"/>
</dbReference>
<dbReference type="InterPro" id="IPR036291">
    <property type="entry name" value="NAD(P)-bd_dom_sf"/>
</dbReference>
<dbReference type="SUPFAM" id="SSF48179">
    <property type="entry name" value="6-phosphogluconate dehydrogenase C-terminal domain-like"/>
    <property type="match status" value="1"/>
</dbReference>
<dbReference type="PIRSF" id="PIRSF000103">
    <property type="entry name" value="HIBADH"/>
    <property type="match status" value="1"/>
</dbReference>
<keyword evidence="3" id="KW-0520">NAD</keyword>
<dbReference type="PANTHER" id="PTHR22981">
    <property type="entry name" value="3-HYDROXYISOBUTYRATE DEHYDROGENASE-RELATED"/>
    <property type="match status" value="1"/>
</dbReference>
<dbReference type="PANTHER" id="PTHR22981:SF7">
    <property type="entry name" value="3-HYDROXYISOBUTYRATE DEHYDROGENASE, MITOCHONDRIAL"/>
    <property type="match status" value="1"/>
</dbReference>
<dbReference type="InterPro" id="IPR006115">
    <property type="entry name" value="6PGDH_NADP-bd"/>
</dbReference>
<evidence type="ECO:0000259" key="4">
    <source>
        <dbReference type="Pfam" id="PF03446"/>
    </source>
</evidence>
<dbReference type="InterPro" id="IPR013328">
    <property type="entry name" value="6PGD_dom2"/>
</dbReference>
<reference evidence="7" key="1">
    <citation type="journal article" date="2019" name="Int. J. Syst. Evol. Microbiol.">
        <title>The Global Catalogue of Microorganisms (GCM) 10K type strain sequencing project: providing services to taxonomists for standard genome sequencing and annotation.</title>
        <authorList>
            <consortium name="The Broad Institute Genomics Platform"/>
            <consortium name="The Broad Institute Genome Sequencing Center for Infectious Disease"/>
            <person name="Wu L."/>
            <person name="Ma J."/>
        </authorList>
    </citation>
    <scope>NUCLEOTIDE SEQUENCE [LARGE SCALE GENOMIC DNA]</scope>
    <source>
        <strain evidence="7">JCM 18054</strain>
    </source>
</reference>
<keyword evidence="2" id="KW-0560">Oxidoreductase</keyword>
<comment type="similarity">
    <text evidence="1">Belongs to the HIBADH-related family.</text>
</comment>
<gene>
    <name evidence="6" type="ORF">GCM10023214_26410</name>
</gene>
<dbReference type="Gene3D" id="1.10.1040.10">
    <property type="entry name" value="N-(1-d-carboxylethyl)-l-norvaline Dehydrogenase, domain 2"/>
    <property type="match status" value="1"/>
</dbReference>
<dbReference type="Proteomes" id="UP001500192">
    <property type="component" value="Unassembled WGS sequence"/>
</dbReference>
<dbReference type="Gene3D" id="3.40.50.720">
    <property type="entry name" value="NAD(P)-binding Rossmann-like Domain"/>
    <property type="match status" value="1"/>
</dbReference>
<evidence type="ECO:0000256" key="2">
    <source>
        <dbReference type="ARBA" id="ARBA00023002"/>
    </source>
</evidence>
<dbReference type="SUPFAM" id="SSF51735">
    <property type="entry name" value="NAD(P)-binding Rossmann-fold domains"/>
    <property type="match status" value="1"/>
</dbReference>
<feature type="domain" description="3-hydroxyisobutyrate dehydrogenase-like NAD-binding" evidence="5">
    <location>
        <begin position="170"/>
        <end position="280"/>
    </location>
</feature>
<dbReference type="RefSeq" id="WP_346053820.1">
    <property type="nucleotide sequence ID" value="NZ_BAABIB010000059.1"/>
</dbReference>
<feature type="domain" description="6-phosphogluconate dehydrogenase NADP-binding" evidence="4">
    <location>
        <begin position="3"/>
        <end position="167"/>
    </location>
</feature>
<accession>A0ABP9QGW7</accession>
<evidence type="ECO:0000313" key="6">
    <source>
        <dbReference type="EMBL" id="GAA5161356.1"/>
    </source>
</evidence>
<name>A0ABP9QGW7_9PSEU</name>
<dbReference type="InterPro" id="IPR029154">
    <property type="entry name" value="HIBADH-like_NADP-bd"/>
</dbReference>
<protein>
    <recommendedName>
        <fullName evidence="8">3-hydroxyisobutyrate dehydrogenase</fullName>
    </recommendedName>
</protein>
<organism evidence="6 7">
    <name type="scientific">Amycolatopsis dongchuanensis</name>
    <dbReference type="NCBI Taxonomy" id="1070866"/>
    <lineage>
        <taxon>Bacteria</taxon>
        <taxon>Bacillati</taxon>
        <taxon>Actinomycetota</taxon>
        <taxon>Actinomycetes</taxon>
        <taxon>Pseudonocardiales</taxon>
        <taxon>Pseudonocardiaceae</taxon>
        <taxon>Amycolatopsis</taxon>
    </lineage>
</organism>
<evidence type="ECO:0008006" key="8">
    <source>
        <dbReference type="Google" id="ProtNLM"/>
    </source>
</evidence>
<evidence type="ECO:0000256" key="3">
    <source>
        <dbReference type="ARBA" id="ARBA00023027"/>
    </source>
</evidence>
<dbReference type="InterPro" id="IPR015815">
    <property type="entry name" value="HIBADH-related"/>
</dbReference>
<dbReference type="PROSITE" id="PS00895">
    <property type="entry name" value="3_HYDROXYISOBUT_DH"/>
    <property type="match status" value="1"/>
</dbReference>
<proteinExistence type="inferred from homology"/>
<dbReference type="Pfam" id="PF03446">
    <property type="entry name" value="NAD_binding_2"/>
    <property type="match status" value="1"/>
</dbReference>
<keyword evidence="7" id="KW-1185">Reference proteome</keyword>
<dbReference type="Pfam" id="PF14833">
    <property type="entry name" value="NAD_binding_11"/>
    <property type="match status" value="1"/>
</dbReference>
<comment type="caution">
    <text evidence="6">The sequence shown here is derived from an EMBL/GenBank/DDBJ whole genome shotgun (WGS) entry which is preliminary data.</text>
</comment>
<evidence type="ECO:0000313" key="7">
    <source>
        <dbReference type="Proteomes" id="UP001500192"/>
    </source>
</evidence>
<evidence type="ECO:0000256" key="1">
    <source>
        <dbReference type="ARBA" id="ARBA00009080"/>
    </source>
</evidence>
<sequence>MTRVAFIGLGTMGEPMSRNVAKAGFPLLLHDVDPARAARLAAEYGASVATAVSDFAEVDCVVTMLPTSALVTSALTGDWPDGGSVAGALPEGAVVIDMSSSNPLETKVLSEELAGHGVRLVDAPVSGAVERARAGTLSIMLGADDEDAVAVAVPVIEAMSERIFRTGGVGTGHTMKALNNYVAAAAYTAASEALLAGQRQGLDPQLMVDILNASTGQSFVTTHVLGPHVVQGLHASGFALPLMTKDVGIAKEVTHAALGAAPVCDAVHGRLADALEALGNVDRTLAFEHWKRRAE</sequence>